<comment type="function">
    <text evidence="5">Catalyzes the interconversion between the alpha and beta anomers from at least three hexose 6-phosphate sugars (Glc6P, Gal6P, and Man6P).</text>
</comment>
<keyword evidence="9" id="KW-1185">Reference proteome</keyword>
<dbReference type="GO" id="GO:0047938">
    <property type="term" value="F:glucose-6-phosphate 1-epimerase activity"/>
    <property type="evidence" value="ECO:0007669"/>
    <property type="project" value="UniProtKB-UniRule"/>
</dbReference>
<dbReference type="InterPro" id="IPR008183">
    <property type="entry name" value="Aldose_1/G6P_1-epimerase"/>
</dbReference>
<comment type="catalytic activity">
    <reaction evidence="1">
        <text>alpha-D-glucose 6-phosphate = beta-D-glucose 6-phosphate</text>
        <dbReference type="Rhea" id="RHEA:16249"/>
        <dbReference type="ChEBI" id="CHEBI:58225"/>
        <dbReference type="ChEBI" id="CHEBI:58247"/>
        <dbReference type="EC" id="5.1.3.15"/>
    </reaction>
</comment>
<dbReference type="PANTHER" id="PTHR11122:SF13">
    <property type="entry name" value="GLUCOSE-6-PHOSPHATE 1-EPIMERASE"/>
    <property type="match status" value="1"/>
</dbReference>
<dbReference type="GO" id="GO:0030246">
    <property type="term" value="F:carbohydrate binding"/>
    <property type="evidence" value="ECO:0007669"/>
    <property type="project" value="UniProtKB-UniRule"/>
</dbReference>
<dbReference type="InterPro" id="IPR014718">
    <property type="entry name" value="GH-type_carb-bd"/>
</dbReference>
<protein>
    <recommendedName>
        <fullName evidence="3 5">Glucose-6-phosphate 1-epimerase</fullName>
        <ecNumber evidence="3 5">5.1.3.15</ecNumber>
    </recommendedName>
</protein>
<dbReference type="PIRSF" id="PIRSF016020">
    <property type="entry name" value="PHexose_mutarotase"/>
    <property type="match status" value="1"/>
</dbReference>
<evidence type="ECO:0000256" key="1">
    <source>
        <dbReference type="ARBA" id="ARBA00001096"/>
    </source>
</evidence>
<proteinExistence type="inferred from homology"/>
<evidence type="ECO:0000256" key="6">
    <source>
        <dbReference type="PIRSR" id="PIRSR016020-1"/>
    </source>
</evidence>
<evidence type="ECO:0000313" key="8">
    <source>
        <dbReference type="EMBL" id="KAJ2861411.1"/>
    </source>
</evidence>
<evidence type="ECO:0000256" key="2">
    <source>
        <dbReference type="ARBA" id="ARBA00005866"/>
    </source>
</evidence>
<sequence>MSVQKFFGADGVSLERVVINGPQGASAEVYLYGATITSWKCDGKERLFVSKQAKLDGSKPVRGGIPLVFPQFGPGDLPQHGFARTRRWTLQYAEEHGQGVVVNLQLKDNEDTRASKWPYKFDLLYTIDLTATTLSTIIKYENVDSQPFSFTSLMHTYLRVPDIASTTVTGLKDVVYVDKIKGGGDLVEERDAVTVNANEDRVYVDVPGIVKVNYGNESIAIRRFNFKDIVLWNPWAEKAAEMSDFADDEYPQMICVEAGTVASKISLNPGQTISCGQILTFEGSASHI</sequence>
<dbReference type="SUPFAM" id="SSF74650">
    <property type="entry name" value="Galactose mutarotase-like"/>
    <property type="match status" value="1"/>
</dbReference>
<dbReference type="InterPro" id="IPR011013">
    <property type="entry name" value="Gal_mutarotase_sf_dom"/>
</dbReference>
<comment type="similarity">
    <text evidence="2 5">Belongs to the glucose-6-phosphate 1-epimerase family.</text>
</comment>
<dbReference type="GO" id="GO:0005737">
    <property type="term" value="C:cytoplasm"/>
    <property type="evidence" value="ECO:0007669"/>
    <property type="project" value="TreeGrafter"/>
</dbReference>
<organism evidence="8 9">
    <name type="scientific">Coemansia aciculifera</name>
    <dbReference type="NCBI Taxonomy" id="417176"/>
    <lineage>
        <taxon>Eukaryota</taxon>
        <taxon>Fungi</taxon>
        <taxon>Fungi incertae sedis</taxon>
        <taxon>Zoopagomycota</taxon>
        <taxon>Kickxellomycotina</taxon>
        <taxon>Kickxellomycetes</taxon>
        <taxon>Kickxellales</taxon>
        <taxon>Kickxellaceae</taxon>
        <taxon>Coemansia</taxon>
    </lineage>
</organism>
<dbReference type="Gene3D" id="2.70.98.10">
    <property type="match status" value="1"/>
</dbReference>
<evidence type="ECO:0000256" key="4">
    <source>
        <dbReference type="ARBA" id="ARBA00023235"/>
    </source>
</evidence>
<dbReference type="Proteomes" id="UP001140074">
    <property type="component" value="Unassembled WGS sequence"/>
</dbReference>
<feature type="active site" evidence="6">
    <location>
        <position position="257"/>
    </location>
</feature>
<feature type="active site" evidence="6">
    <location>
        <position position="155"/>
    </location>
</feature>
<comment type="caution">
    <text evidence="8">The sequence shown here is derived from an EMBL/GenBank/DDBJ whole genome shotgun (WGS) entry which is preliminary data.</text>
</comment>
<name>A0A9W8IJF8_9FUNG</name>
<dbReference type="PANTHER" id="PTHR11122">
    <property type="entry name" value="APOSPORY-ASSOCIATED PROTEIN C-RELATED"/>
    <property type="match status" value="1"/>
</dbReference>
<evidence type="ECO:0000256" key="5">
    <source>
        <dbReference type="PIRNR" id="PIRNR016020"/>
    </source>
</evidence>
<keyword evidence="4 5" id="KW-0413">Isomerase</keyword>
<feature type="binding site" evidence="7">
    <location>
        <position position="84"/>
    </location>
    <ligand>
        <name>substrate</name>
    </ligand>
</feature>
<dbReference type="EMBL" id="JANBUY010000225">
    <property type="protein sequence ID" value="KAJ2861411.1"/>
    <property type="molecule type" value="Genomic_DNA"/>
</dbReference>
<reference evidence="8" key="1">
    <citation type="submission" date="2022-07" db="EMBL/GenBank/DDBJ databases">
        <title>Phylogenomic reconstructions and comparative analyses of Kickxellomycotina fungi.</title>
        <authorList>
            <person name="Reynolds N.K."/>
            <person name="Stajich J.E."/>
            <person name="Barry K."/>
            <person name="Grigoriev I.V."/>
            <person name="Crous P."/>
            <person name="Smith M.E."/>
        </authorList>
    </citation>
    <scope>NUCLEOTIDE SEQUENCE</scope>
    <source>
        <strain evidence="8">RSA 476</strain>
    </source>
</reference>
<dbReference type="GO" id="GO:0005975">
    <property type="term" value="P:carbohydrate metabolic process"/>
    <property type="evidence" value="ECO:0007669"/>
    <property type="project" value="InterPro"/>
</dbReference>
<feature type="binding site" evidence="7">
    <location>
        <position position="62"/>
    </location>
    <ligand>
        <name>substrate</name>
    </ligand>
</feature>
<evidence type="ECO:0000256" key="3">
    <source>
        <dbReference type="ARBA" id="ARBA00012083"/>
    </source>
</evidence>
<accession>A0A9W8IJF8</accession>
<dbReference type="EC" id="5.1.3.15" evidence="3 5"/>
<evidence type="ECO:0000313" key="9">
    <source>
        <dbReference type="Proteomes" id="UP001140074"/>
    </source>
</evidence>
<evidence type="ECO:0000256" key="7">
    <source>
        <dbReference type="PIRSR" id="PIRSR016020-2"/>
    </source>
</evidence>
<dbReference type="InterPro" id="IPR025532">
    <property type="entry name" value="G6P_1-epimerase"/>
</dbReference>
<dbReference type="Pfam" id="PF01263">
    <property type="entry name" value="Aldose_epim"/>
    <property type="match status" value="1"/>
</dbReference>
<feature type="binding site" evidence="7">
    <location>
        <position position="79"/>
    </location>
    <ligand>
        <name>substrate</name>
    </ligand>
</feature>
<dbReference type="AlphaFoldDB" id="A0A9W8IJF8"/>
<gene>
    <name evidence="8" type="ORF">GGH94_004918</name>
</gene>
<dbReference type="CDD" id="cd09020">
    <property type="entry name" value="D-hex-6-P-epi_like"/>
    <property type="match status" value="1"/>
</dbReference>